<sequence length="649" mass="71214">MATSSNNEFVRFVDASCGSISIVTPVEKIRVREKGVETVGVAITDGETSTTWRSDAETQTTTTTTASPPKEEATLDEGCRAAVSRLGARALAELARDDSHVFEGFAPLSSGLEEVTYKYGLRNPKVNLETSRLQCEGVSWNATGNMLCAVYGVNYGSWCDEAGSLCCWWIFDKKFDPAKPSKTLEHPSCLTAVTCHPKRPSVVAVGSVVAEVMVYDLTAEHDELVATSEIAETTHIDSISALEWIQRPDGENDYDLVSISRDGKMLWWHVDLDAKASETVTILPDRGVLVARNPAEVSRPTFRPFGGTTISLFAMPPTKVGPLQLVVGTIGGRVLKLQVHRDGYKRLGKILGPKKLGGRLQWDRAAQAYVAHLPQTATQKLVKHVEQFALGNRKALVTPADIVESKPKLHYIYTPPFGAVTEFEAHVGPVGEVAASPFHRNVFLSVGLDGCVQLFSAVQTTALVQIEKPDDDDDDDVNRRRARADGDTVVVVVPNHLDLDNDYLAQKRRDTDTGFWAADWSKVRPLVFAVASDDAIVRIYDLAVSDEFPSLELKIPVPAGLGHHHLDRYAKLLSIKFNPKQRDFLACGDAAGNVHVWQLPWHLANSKADELQLLQEFIDSHFFDDDAAVEREDDDDEGVPPAPKSSSTH</sequence>
<dbReference type="Gene3D" id="2.130.10.10">
    <property type="entry name" value="YVTN repeat-like/Quinoprotein amine dehydrogenase"/>
    <property type="match status" value="2"/>
</dbReference>
<evidence type="ECO:0000256" key="1">
    <source>
        <dbReference type="ARBA" id="ARBA00004496"/>
    </source>
</evidence>
<dbReference type="EMBL" id="JAQMWT010000057">
    <property type="protein sequence ID" value="KAJ8612106.1"/>
    <property type="molecule type" value="Genomic_DNA"/>
</dbReference>
<accession>A0AAD7XMJ7</accession>
<dbReference type="InterPro" id="IPR036322">
    <property type="entry name" value="WD40_repeat_dom_sf"/>
</dbReference>
<proteinExistence type="predicted"/>
<reference evidence="6" key="1">
    <citation type="submission" date="2023-01" db="EMBL/GenBank/DDBJ databases">
        <title>Metagenome sequencing of chrysophaentin producing Chrysophaeum taylorii.</title>
        <authorList>
            <person name="Davison J."/>
            <person name="Bewley C."/>
        </authorList>
    </citation>
    <scope>NUCLEOTIDE SEQUENCE</scope>
    <source>
        <strain evidence="6">NIES-1699</strain>
    </source>
</reference>
<dbReference type="PANTHER" id="PTHR12442:SF26">
    <property type="entry name" value="CYTOPLASMIC DYNEIN 2 INTERMEDIATE CHAIN 2"/>
    <property type="match status" value="1"/>
</dbReference>
<evidence type="ECO:0000313" key="6">
    <source>
        <dbReference type="EMBL" id="KAJ8612106.1"/>
    </source>
</evidence>
<comment type="subcellular location">
    <subcellularLocation>
        <location evidence="1">Cytoplasm</location>
    </subcellularLocation>
</comment>
<keyword evidence="7" id="KW-1185">Reference proteome</keyword>
<name>A0AAD7XMJ7_9STRA</name>
<dbReference type="SMART" id="SM00320">
    <property type="entry name" value="WD40"/>
    <property type="match status" value="4"/>
</dbReference>
<dbReference type="GO" id="GO:0045504">
    <property type="term" value="F:dynein heavy chain binding"/>
    <property type="evidence" value="ECO:0007669"/>
    <property type="project" value="TreeGrafter"/>
</dbReference>
<dbReference type="GO" id="GO:0045503">
    <property type="term" value="F:dynein light chain binding"/>
    <property type="evidence" value="ECO:0007669"/>
    <property type="project" value="TreeGrafter"/>
</dbReference>
<comment type="caution">
    <text evidence="6">The sequence shown here is derived from an EMBL/GenBank/DDBJ whole genome shotgun (WGS) entry which is preliminary data.</text>
</comment>
<gene>
    <name evidence="6" type="ORF">CTAYLR_002455</name>
</gene>
<dbReference type="Proteomes" id="UP001230188">
    <property type="component" value="Unassembled WGS sequence"/>
</dbReference>
<dbReference type="AlphaFoldDB" id="A0AAD7XMJ7"/>
<keyword evidence="3" id="KW-0853">WD repeat</keyword>
<dbReference type="SUPFAM" id="SSF50978">
    <property type="entry name" value="WD40 repeat-like"/>
    <property type="match status" value="1"/>
</dbReference>
<dbReference type="GO" id="GO:0005868">
    <property type="term" value="C:cytoplasmic dynein complex"/>
    <property type="evidence" value="ECO:0007669"/>
    <property type="project" value="TreeGrafter"/>
</dbReference>
<dbReference type="PANTHER" id="PTHR12442">
    <property type="entry name" value="DYNEIN INTERMEDIATE CHAIN"/>
    <property type="match status" value="1"/>
</dbReference>
<dbReference type="GO" id="GO:0097014">
    <property type="term" value="C:ciliary plasm"/>
    <property type="evidence" value="ECO:0007669"/>
    <property type="project" value="TreeGrafter"/>
</dbReference>
<dbReference type="InterPro" id="IPR001680">
    <property type="entry name" value="WD40_rpt"/>
</dbReference>
<feature type="region of interest" description="Disordered" evidence="5">
    <location>
        <begin position="47"/>
        <end position="74"/>
    </location>
</feature>
<organism evidence="6 7">
    <name type="scientific">Chrysophaeum taylorii</name>
    <dbReference type="NCBI Taxonomy" id="2483200"/>
    <lineage>
        <taxon>Eukaryota</taxon>
        <taxon>Sar</taxon>
        <taxon>Stramenopiles</taxon>
        <taxon>Ochrophyta</taxon>
        <taxon>Pelagophyceae</taxon>
        <taxon>Pelagomonadales</taxon>
        <taxon>Pelagomonadaceae</taxon>
        <taxon>Chrysophaeum</taxon>
    </lineage>
</organism>
<dbReference type="InterPro" id="IPR015943">
    <property type="entry name" value="WD40/YVTN_repeat-like_dom_sf"/>
</dbReference>
<keyword evidence="2" id="KW-0963">Cytoplasm</keyword>
<evidence type="ECO:0000256" key="5">
    <source>
        <dbReference type="SAM" id="MobiDB-lite"/>
    </source>
</evidence>
<dbReference type="GO" id="GO:0042073">
    <property type="term" value="P:intraciliary transport"/>
    <property type="evidence" value="ECO:0007669"/>
    <property type="project" value="TreeGrafter"/>
</dbReference>
<dbReference type="InterPro" id="IPR050687">
    <property type="entry name" value="Dynein_IC"/>
</dbReference>
<evidence type="ECO:0000313" key="7">
    <source>
        <dbReference type="Proteomes" id="UP001230188"/>
    </source>
</evidence>
<feature type="region of interest" description="Disordered" evidence="5">
    <location>
        <begin position="629"/>
        <end position="649"/>
    </location>
</feature>
<evidence type="ECO:0000256" key="3">
    <source>
        <dbReference type="ARBA" id="ARBA00022574"/>
    </source>
</evidence>
<keyword evidence="4" id="KW-0677">Repeat</keyword>
<evidence type="ECO:0000256" key="2">
    <source>
        <dbReference type="ARBA" id="ARBA00022490"/>
    </source>
</evidence>
<protein>
    <submittedName>
        <fullName evidence="6">Uncharacterized protein</fullName>
    </submittedName>
</protein>
<evidence type="ECO:0000256" key="4">
    <source>
        <dbReference type="ARBA" id="ARBA00022737"/>
    </source>
</evidence>